<dbReference type="Proteomes" id="UP001396898">
    <property type="component" value="Unassembled WGS sequence"/>
</dbReference>
<keyword evidence="3" id="KW-0949">S-adenosyl-L-methionine</keyword>
<name>A0ABR1S4V8_9PEZI</name>
<dbReference type="InterPro" id="IPR036390">
    <property type="entry name" value="WH_DNA-bd_sf"/>
</dbReference>
<dbReference type="Gene3D" id="1.10.10.10">
    <property type="entry name" value="Winged helix-like DNA-binding domain superfamily/Winged helix DNA-binding domain"/>
    <property type="match status" value="1"/>
</dbReference>
<dbReference type="InterPro" id="IPR016461">
    <property type="entry name" value="COMT-like"/>
</dbReference>
<keyword evidence="6" id="KW-1185">Reference proteome</keyword>
<proteinExistence type="predicted"/>
<keyword evidence="2" id="KW-0808">Transferase</keyword>
<dbReference type="InterPro" id="IPR001077">
    <property type="entry name" value="COMT_C"/>
</dbReference>
<dbReference type="PANTHER" id="PTHR43712">
    <property type="entry name" value="PUTATIVE (AFU_ORTHOLOGUE AFUA_4G14580)-RELATED"/>
    <property type="match status" value="1"/>
</dbReference>
<evidence type="ECO:0000259" key="4">
    <source>
        <dbReference type="Pfam" id="PF00891"/>
    </source>
</evidence>
<evidence type="ECO:0000313" key="5">
    <source>
        <dbReference type="EMBL" id="KAK8026882.1"/>
    </source>
</evidence>
<dbReference type="InterPro" id="IPR029063">
    <property type="entry name" value="SAM-dependent_MTases_sf"/>
</dbReference>
<dbReference type="EMBL" id="JAQQWI010000007">
    <property type="protein sequence ID" value="KAK8026882.1"/>
    <property type="molecule type" value="Genomic_DNA"/>
</dbReference>
<organism evidence="5 6">
    <name type="scientific">Apiospora marii</name>
    <dbReference type="NCBI Taxonomy" id="335849"/>
    <lineage>
        <taxon>Eukaryota</taxon>
        <taxon>Fungi</taxon>
        <taxon>Dikarya</taxon>
        <taxon>Ascomycota</taxon>
        <taxon>Pezizomycotina</taxon>
        <taxon>Sordariomycetes</taxon>
        <taxon>Xylariomycetidae</taxon>
        <taxon>Amphisphaeriales</taxon>
        <taxon>Apiosporaceae</taxon>
        <taxon>Apiospora</taxon>
    </lineage>
</organism>
<dbReference type="SUPFAM" id="SSF46785">
    <property type="entry name" value="Winged helix' DNA-binding domain"/>
    <property type="match status" value="1"/>
</dbReference>
<dbReference type="InterPro" id="IPR036388">
    <property type="entry name" value="WH-like_DNA-bd_sf"/>
</dbReference>
<dbReference type="Pfam" id="PF00891">
    <property type="entry name" value="Methyltransf_2"/>
    <property type="match status" value="1"/>
</dbReference>
<feature type="domain" description="O-methyltransferase C-terminal" evidence="4">
    <location>
        <begin position="261"/>
        <end position="408"/>
    </location>
</feature>
<sequence length="434" mass="48731">MSPVASIERMAQLSTLISDTTKILTDFLAAKGVDAQSLSVDDLADFPVSPDDSKPFKARTDLIEATRELHDIALGPRESLRALAWGSTGQLSLQAIWEFQIAEAVPTNGSITFEELAAKIKERTGKGILPFKLRILLRHAMTNRVFCEPQKGQVAHTQMSRLLATNPKSNAWVGFLTGDLFPAFANVVNAMKRWPESQEPNETGVNIAYDQDLPFYDFVQLDAGRVLRYSRAIESHGSSEGTEISHGVVDGYPWGELGDATVVDMGGNMGYVSVAIAEAFPKLKFVVQDTKGMRSAEVLATVPQNLQDRVELTIHDFFDKQPVVAEAYLFRHVFHSFTDKYSIKILQSLVPALRKGAKVIINDGMLPEPGTFSYLSERSIRTRDVVMLTVTNSRERELDDWRDLFRNADPRYKFRRAWKPTKSQLWFIEAEWDL</sequence>
<reference evidence="5 6" key="1">
    <citation type="submission" date="2023-01" db="EMBL/GenBank/DDBJ databases">
        <title>Analysis of 21 Apiospora genomes using comparative genomics revels a genus with tremendous synthesis potential of carbohydrate active enzymes and secondary metabolites.</title>
        <authorList>
            <person name="Sorensen T."/>
        </authorList>
    </citation>
    <scope>NUCLEOTIDE SEQUENCE [LARGE SCALE GENOMIC DNA]</scope>
    <source>
        <strain evidence="5 6">CBS 20057</strain>
    </source>
</reference>
<accession>A0ABR1S4V8</accession>
<dbReference type="PANTHER" id="PTHR43712:SF16">
    <property type="entry name" value="O-METHYLTRANSFERASE ELCB"/>
    <property type="match status" value="1"/>
</dbReference>
<gene>
    <name evidence="5" type="ORF">PG991_003938</name>
</gene>
<comment type="caution">
    <text evidence="5">The sequence shown here is derived from an EMBL/GenBank/DDBJ whole genome shotgun (WGS) entry which is preliminary data.</text>
</comment>
<keyword evidence="1" id="KW-0489">Methyltransferase</keyword>
<dbReference type="SUPFAM" id="SSF53335">
    <property type="entry name" value="S-adenosyl-L-methionine-dependent methyltransferases"/>
    <property type="match status" value="1"/>
</dbReference>
<evidence type="ECO:0000256" key="3">
    <source>
        <dbReference type="ARBA" id="ARBA00022691"/>
    </source>
</evidence>
<evidence type="ECO:0000256" key="1">
    <source>
        <dbReference type="ARBA" id="ARBA00022603"/>
    </source>
</evidence>
<evidence type="ECO:0000313" key="6">
    <source>
        <dbReference type="Proteomes" id="UP001396898"/>
    </source>
</evidence>
<evidence type="ECO:0000256" key="2">
    <source>
        <dbReference type="ARBA" id="ARBA00022679"/>
    </source>
</evidence>
<protein>
    <submittedName>
        <fullName evidence="5">O-methyltransferase- family 2</fullName>
    </submittedName>
</protein>
<dbReference type="Gene3D" id="3.40.50.150">
    <property type="entry name" value="Vaccinia Virus protein VP39"/>
    <property type="match status" value="1"/>
</dbReference>
<dbReference type="PROSITE" id="PS51683">
    <property type="entry name" value="SAM_OMT_II"/>
    <property type="match status" value="1"/>
</dbReference>